<feature type="domain" description="Phage head morphogenesis" evidence="1">
    <location>
        <begin position="574"/>
        <end position="698"/>
    </location>
</feature>
<dbReference type="Pfam" id="PF04233">
    <property type="entry name" value="Phage_Mu_F"/>
    <property type="match status" value="1"/>
</dbReference>
<dbReference type="Pfam" id="PF04860">
    <property type="entry name" value="Phage_portal"/>
    <property type="match status" value="1"/>
</dbReference>
<proteinExistence type="predicted"/>
<accession>A0A0F9SWY2</accession>
<organism evidence="2">
    <name type="scientific">marine sediment metagenome</name>
    <dbReference type="NCBI Taxonomy" id="412755"/>
    <lineage>
        <taxon>unclassified sequences</taxon>
        <taxon>metagenomes</taxon>
        <taxon>ecological metagenomes</taxon>
    </lineage>
</organism>
<evidence type="ECO:0000259" key="1">
    <source>
        <dbReference type="Pfam" id="PF04233"/>
    </source>
</evidence>
<comment type="caution">
    <text evidence="2">The sequence shown here is derived from an EMBL/GenBank/DDBJ whole genome shotgun (WGS) entry which is preliminary data.</text>
</comment>
<dbReference type="EMBL" id="LAZR01000384">
    <property type="protein sequence ID" value="KKN71409.1"/>
    <property type="molecule type" value="Genomic_DNA"/>
</dbReference>
<gene>
    <name evidence="2" type="ORF">LCGC14_0421310</name>
</gene>
<dbReference type="NCBIfam" id="TIGR01537">
    <property type="entry name" value="portal_HK97"/>
    <property type="match status" value="1"/>
</dbReference>
<dbReference type="InterPro" id="IPR006528">
    <property type="entry name" value="Phage_head_morphogenesis_dom"/>
</dbReference>
<protein>
    <recommendedName>
        <fullName evidence="1">Phage head morphogenesis domain-containing protein</fullName>
    </recommendedName>
</protein>
<name>A0A0F9SWY2_9ZZZZ</name>
<sequence length="705" mass="79483">MGFRQLVANWLFKGADIGGRVVQSWQSGRPYLPDVSHRSLVKKYTSWVYACANKNAIACAQVPLRLYAAKPSRGAKALFPTKPLSEERLKYLQSLRTAQSYLAKAAEIEEVVEHPFLTLMAEVNEFMNGFDLMEGMFLSQELTGNAYWQIVTNGTGLPSEIWPLMPQYVKIVPDKQKFISHYEFSITMAEKYRIEPEELIQFKYPNPQDAFYGLSPLQACVVSADLGISMGEYETSLLQNRAQPEYALSYPVDAGSPSEDEQEKIRKLWNKRFRGTKKAGKMVVLSGGAELKQLTLSPKEMNFLQGRKWTLTEIAACFGVPESKLKTESVNRANAEAGDFSYMKDTISPRLRRVEQKLNERMLPRYDERLFAAFDNPVPRDKDFRLKQIETNLKTGYSSINQERQIDGQEEVEWGDVPILPFNVAPLVTGISLTGQPEKIVKAPRRMPPLAHPTNFVNSDFDKAMQEYYHDVGLTVLENFDKDADAFKRYQPIDKDRAADFVSGWFDMQKWNIELAAKKDPFVRATFMAGGERALASITTERMFDPLNPKVEASLAKHRSGSVQSINGSIIKGLRKDLGKGLAEGEGVAVLRKRVAVHFENLERFAAVRIARAEAIWAWNEGALQGYIQSGVVHKKIWVSSGDSRTCDFCPTLDGKVVDVEVNYFGKGDTLTVDESTLNFEYENVGHPPLHPSCRCAIAPVIEEF</sequence>
<evidence type="ECO:0000313" key="2">
    <source>
        <dbReference type="EMBL" id="KKN71409.1"/>
    </source>
</evidence>
<dbReference type="AlphaFoldDB" id="A0A0F9SWY2"/>
<reference evidence="2" key="1">
    <citation type="journal article" date="2015" name="Nature">
        <title>Complex archaea that bridge the gap between prokaryotes and eukaryotes.</title>
        <authorList>
            <person name="Spang A."/>
            <person name="Saw J.H."/>
            <person name="Jorgensen S.L."/>
            <person name="Zaremba-Niedzwiedzka K."/>
            <person name="Martijn J."/>
            <person name="Lind A.E."/>
            <person name="van Eijk R."/>
            <person name="Schleper C."/>
            <person name="Guy L."/>
            <person name="Ettema T.J."/>
        </authorList>
    </citation>
    <scope>NUCLEOTIDE SEQUENCE</scope>
</reference>
<dbReference type="InterPro" id="IPR006944">
    <property type="entry name" value="Phage/GTA_portal"/>
</dbReference>
<dbReference type="InterPro" id="IPR006427">
    <property type="entry name" value="Portal_HK97"/>
</dbReference>